<dbReference type="SUPFAM" id="SSF89796">
    <property type="entry name" value="CoA-transferase family III (CaiB/BaiF)"/>
    <property type="match status" value="1"/>
</dbReference>
<dbReference type="InterPro" id="IPR023606">
    <property type="entry name" value="CoA-Trfase_III_dom_1_sf"/>
</dbReference>
<protein>
    <submittedName>
        <fullName evidence="1">2-methylfumaryl-CoA isomerase</fullName>
    </submittedName>
</protein>
<dbReference type="RefSeq" id="WP_062970052.1">
    <property type="nucleotide sequence ID" value="NZ_JAAXOS010000003.1"/>
</dbReference>
<evidence type="ECO:0000313" key="2">
    <source>
        <dbReference type="Proteomes" id="UP000540698"/>
    </source>
</evidence>
<dbReference type="Pfam" id="PF02515">
    <property type="entry name" value="CoA_transf_3"/>
    <property type="match status" value="1"/>
</dbReference>
<dbReference type="InterPro" id="IPR003673">
    <property type="entry name" value="CoA-Trfase_fam_III"/>
</dbReference>
<dbReference type="Gene3D" id="3.30.1540.10">
    <property type="entry name" value="formyl-coa transferase, domain 3"/>
    <property type="match status" value="1"/>
</dbReference>
<dbReference type="AlphaFoldDB" id="A0A7X6L128"/>
<sequence length="418" mass="44323">MTTGSGPVPQAARPLAGLRVVEISSYVAAPLAGMTLAQLGAEVIRIDPIGGAADRHRWPLTDHGASIYWAGLNKGKRSLVADLRSPSGQDLVARVIAESGPGGGILLTNAVGRDWHGYDALVRLRPDLIHLEIPGRADGSTAVDYTVNAATGFPLVTGPAEYEGPINHVVPVWDVTCGLYAALAITAAVRHREATGNGSRIVVPLDDVALATAGNLGFLTEAALCGRERPRIGNAIYGQYGQHFTSADGVSFMVVTLTGRHFRDLARITGTTAAVAALAEALGTDFADEGARYRHRDVLTGLFTTWFREHSAADITDALGSTSVLWDRYRTFAELTTDTRVTENPMFTMLTQPELGDHLAPGAPIVVNGSHIPARTAPRLGEHTEAILRDELAMTDEAVTGLRVAGIVATDSTERTSR</sequence>
<proteinExistence type="predicted"/>
<dbReference type="EMBL" id="JAAXOS010000003">
    <property type="protein sequence ID" value="NKY25831.1"/>
    <property type="molecule type" value="Genomic_DNA"/>
</dbReference>
<evidence type="ECO:0000313" key="1">
    <source>
        <dbReference type="EMBL" id="NKY25831.1"/>
    </source>
</evidence>
<keyword evidence="1" id="KW-0413">Isomerase</keyword>
<dbReference type="Proteomes" id="UP000540698">
    <property type="component" value="Unassembled WGS sequence"/>
</dbReference>
<dbReference type="Gene3D" id="3.40.50.10540">
    <property type="entry name" value="Crotonobetainyl-coa:carnitine coa-transferase, domain 1"/>
    <property type="match status" value="1"/>
</dbReference>
<reference evidence="1 2" key="1">
    <citation type="submission" date="2020-04" db="EMBL/GenBank/DDBJ databases">
        <title>MicrobeNet Type strains.</title>
        <authorList>
            <person name="Nicholson A.C."/>
        </authorList>
    </citation>
    <scope>NUCLEOTIDE SEQUENCE [LARGE SCALE GENOMIC DNA]</scope>
    <source>
        <strain evidence="1 2">DSM 44956</strain>
    </source>
</reference>
<dbReference type="GO" id="GO:0016853">
    <property type="term" value="F:isomerase activity"/>
    <property type="evidence" value="ECO:0007669"/>
    <property type="project" value="UniProtKB-KW"/>
</dbReference>
<dbReference type="InterPro" id="IPR050509">
    <property type="entry name" value="CoA-transferase_III"/>
</dbReference>
<organism evidence="1 2">
    <name type="scientific">Nocardia gamkensis</name>
    <dbReference type="NCBI Taxonomy" id="352869"/>
    <lineage>
        <taxon>Bacteria</taxon>
        <taxon>Bacillati</taxon>
        <taxon>Actinomycetota</taxon>
        <taxon>Actinomycetes</taxon>
        <taxon>Mycobacteriales</taxon>
        <taxon>Nocardiaceae</taxon>
        <taxon>Nocardia</taxon>
    </lineage>
</organism>
<dbReference type="PANTHER" id="PTHR48228:SF5">
    <property type="entry name" value="ALPHA-METHYLACYL-COA RACEMASE"/>
    <property type="match status" value="1"/>
</dbReference>
<accession>A0A7X6L128</accession>
<keyword evidence="2" id="KW-1185">Reference proteome</keyword>
<comment type="caution">
    <text evidence="1">The sequence shown here is derived from an EMBL/GenBank/DDBJ whole genome shotgun (WGS) entry which is preliminary data.</text>
</comment>
<dbReference type="InterPro" id="IPR044855">
    <property type="entry name" value="CoA-Trfase_III_dom3_sf"/>
</dbReference>
<gene>
    <name evidence="1" type="ORF">HGB38_06250</name>
</gene>
<name>A0A7X6L128_9NOCA</name>
<dbReference type="PANTHER" id="PTHR48228">
    <property type="entry name" value="SUCCINYL-COA--D-CITRAMALATE COA-TRANSFERASE"/>
    <property type="match status" value="1"/>
</dbReference>